<evidence type="ECO:0000313" key="3">
    <source>
        <dbReference type="EMBL" id="KDO23121.1"/>
    </source>
</evidence>
<dbReference type="PANTHER" id="PTHR46388:SF2">
    <property type="entry name" value="NHL REPEAT-CONTAINING PROTEIN 2"/>
    <property type="match status" value="1"/>
</dbReference>
<gene>
    <name evidence="3" type="ORF">SPRG_11966</name>
</gene>
<dbReference type="Proteomes" id="UP000030745">
    <property type="component" value="Unassembled WGS sequence"/>
</dbReference>
<dbReference type="STRING" id="695850.A0A067C9A3"/>
<feature type="region of interest" description="Disordered" evidence="2">
    <location>
        <begin position="392"/>
        <end position="420"/>
    </location>
</feature>
<evidence type="ECO:0000256" key="1">
    <source>
        <dbReference type="ARBA" id="ARBA00022737"/>
    </source>
</evidence>
<feature type="region of interest" description="Disordered" evidence="2">
    <location>
        <begin position="1"/>
        <end position="20"/>
    </location>
</feature>
<keyword evidence="4" id="KW-1185">Reference proteome</keyword>
<dbReference type="RefSeq" id="XP_012206231.1">
    <property type="nucleotide sequence ID" value="XM_012350841.1"/>
</dbReference>
<dbReference type="OMA" id="SIHRTHG"/>
<dbReference type="Pfam" id="PF01436">
    <property type="entry name" value="NHL"/>
    <property type="match status" value="3"/>
</dbReference>
<keyword evidence="1" id="KW-0677">Repeat</keyword>
<dbReference type="PANTHER" id="PTHR46388">
    <property type="entry name" value="NHL REPEAT-CONTAINING PROTEIN 2"/>
    <property type="match status" value="1"/>
</dbReference>
<organism evidence="3 4">
    <name type="scientific">Saprolegnia parasitica (strain CBS 223.65)</name>
    <dbReference type="NCBI Taxonomy" id="695850"/>
    <lineage>
        <taxon>Eukaryota</taxon>
        <taxon>Sar</taxon>
        <taxon>Stramenopiles</taxon>
        <taxon>Oomycota</taxon>
        <taxon>Saprolegniomycetes</taxon>
        <taxon>Saprolegniales</taxon>
        <taxon>Saprolegniaceae</taxon>
        <taxon>Saprolegnia</taxon>
    </lineage>
</organism>
<proteinExistence type="predicted"/>
<dbReference type="InterPro" id="IPR011042">
    <property type="entry name" value="6-blade_b-propeller_TolB-like"/>
</dbReference>
<evidence type="ECO:0008006" key="5">
    <source>
        <dbReference type="Google" id="ProtNLM"/>
    </source>
</evidence>
<feature type="compositionally biased region" description="Acidic residues" evidence="2">
    <location>
        <begin position="396"/>
        <end position="405"/>
    </location>
</feature>
<sequence>MPHRPCQRYSHTSGGRRRSETVRDATRVLCGNGQRGCGDGKAAVATFNTPMSLCCLVDGTLVVSDCQNNTLRFAVQDEKGSLRVHALRNSSFLAPRGLGLDASLLYVCDTGHHMIKFGLLPDAFLEDMDFGVFAGSGRKGHVDGLASSSAFHHPSSLVVLADHSVLVADTGNHCIRSIHRTHGQWRVRTIAGGAPSPNPVVGRRSSVPSSAGYADGVGPTALFRGPSGLALGPLGEVFVADTFNHCIRVLTWSEDAGAWRVETLAGSPKSGHVNGACDSALFNQPVGLCIAADESIFVADKGNNCLRQLGGVVRSHDRCYYSWVRTVTIESFAPSQVFSRGVEPPFLLPKGVCTLVRGRPEKPDHVLLGVCDSGNHLVRLVSVPSLARPDITASSAEDDDIESDDGNNNIGDKPDISTRC</sequence>
<evidence type="ECO:0000313" key="4">
    <source>
        <dbReference type="Proteomes" id="UP000030745"/>
    </source>
</evidence>
<name>A0A067C9A3_SAPPC</name>
<dbReference type="EMBL" id="KK583258">
    <property type="protein sequence ID" value="KDO23121.1"/>
    <property type="molecule type" value="Genomic_DNA"/>
</dbReference>
<reference evidence="3 4" key="1">
    <citation type="journal article" date="2013" name="PLoS Genet.">
        <title>Distinctive expansion of potential virulence genes in the genome of the oomycete fish pathogen Saprolegnia parasitica.</title>
        <authorList>
            <person name="Jiang R.H."/>
            <person name="de Bruijn I."/>
            <person name="Haas B.J."/>
            <person name="Belmonte R."/>
            <person name="Lobach L."/>
            <person name="Christie J."/>
            <person name="van den Ackerveken G."/>
            <person name="Bottin A."/>
            <person name="Bulone V."/>
            <person name="Diaz-Moreno S.M."/>
            <person name="Dumas B."/>
            <person name="Fan L."/>
            <person name="Gaulin E."/>
            <person name="Govers F."/>
            <person name="Grenville-Briggs L.J."/>
            <person name="Horner N.R."/>
            <person name="Levin J.Z."/>
            <person name="Mammella M."/>
            <person name="Meijer H.J."/>
            <person name="Morris P."/>
            <person name="Nusbaum C."/>
            <person name="Oome S."/>
            <person name="Phillips A.J."/>
            <person name="van Rooyen D."/>
            <person name="Rzeszutek E."/>
            <person name="Saraiva M."/>
            <person name="Secombes C.J."/>
            <person name="Seidl M.F."/>
            <person name="Snel B."/>
            <person name="Stassen J.H."/>
            <person name="Sykes S."/>
            <person name="Tripathy S."/>
            <person name="van den Berg H."/>
            <person name="Vega-Arreguin J.C."/>
            <person name="Wawra S."/>
            <person name="Young S.K."/>
            <person name="Zeng Q."/>
            <person name="Dieguez-Uribeondo J."/>
            <person name="Russ C."/>
            <person name="Tyler B.M."/>
            <person name="van West P."/>
        </authorList>
    </citation>
    <scope>NUCLEOTIDE SEQUENCE [LARGE SCALE GENOMIC DNA]</scope>
    <source>
        <strain evidence="3 4">CBS 223.65</strain>
    </source>
</reference>
<dbReference type="KEGG" id="spar:SPRG_11966"/>
<dbReference type="AlphaFoldDB" id="A0A067C9A3"/>
<dbReference type="OrthoDB" id="109250at2759"/>
<evidence type="ECO:0000256" key="2">
    <source>
        <dbReference type="SAM" id="MobiDB-lite"/>
    </source>
</evidence>
<dbReference type="InterPro" id="IPR001258">
    <property type="entry name" value="NHL_repeat"/>
</dbReference>
<accession>A0A067C9A3</accession>
<dbReference type="SUPFAM" id="SSF63829">
    <property type="entry name" value="Calcium-dependent phosphotriesterase"/>
    <property type="match status" value="1"/>
</dbReference>
<dbReference type="GeneID" id="24133970"/>
<dbReference type="Gene3D" id="2.120.10.30">
    <property type="entry name" value="TolB, C-terminal domain"/>
    <property type="match status" value="3"/>
</dbReference>
<dbReference type="VEuPathDB" id="FungiDB:SPRG_11966"/>
<protein>
    <recommendedName>
        <fullName evidence="5">SMP-30/Gluconolactonase/LRE-like region domain-containing protein</fullName>
    </recommendedName>
</protein>